<evidence type="ECO:0000256" key="5">
    <source>
        <dbReference type="ARBA" id="ARBA00022741"/>
    </source>
</evidence>
<keyword evidence="9" id="KW-0175">Coiled coil</keyword>
<dbReference type="PANTHER" id="PTHR24421:SF10">
    <property type="entry name" value="NITRATE_NITRITE SENSOR PROTEIN NARQ"/>
    <property type="match status" value="1"/>
</dbReference>
<evidence type="ECO:0000256" key="9">
    <source>
        <dbReference type="SAM" id="Coils"/>
    </source>
</evidence>
<feature type="transmembrane region" description="Helical" evidence="10">
    <location>
        <begin position="44"/>
        <end position="66"/>
    </location>
</feature>
<name>A0ABP6T974_9ACTN</name>
<dbReference type="Gene3D" id="1.20.5.1930">
    <property type="match status" value="1"/>
</dbReference>
<feature type="domain" description="Histidine kinase/HSP90-like ATPase" evidence="11">
    <location>
        <begin position="344"/>
        <end position="433"/>
    </location>
</feature>
<dbReference type="InterPro" id="IPR036890">
    <property type="entry name" value="HATPase_C_sf"/>
</dbReference>
<accession>A0ABP6T974</accession>
<comment type="caution">
    <text evidence="12">The sequence shown here is derived from an EMBL/GenBank/DDBJ whole genome shotgun (WGS) entry which is preliminary data.</text>
</comment>
<organism evidence="12 13">
    <name type="scientific">Cryptosporangium minutisporangium</name>
    <dbReference type="NCBI Taxonomy" id="113569"/>
    <lineage>
        <taxon>Bacteria</taxon>
        <taxon>Bacillati</taxon>
        <taxon>Actinomycetota</taxon>
        <taxon>Actinomycetes</taxon>
        <taxon>Cryptosporangiales</taxon>
        <taxon>Cryptosporangiaceae</taxon>
        <taxon>Cryptosporangium</taxon>
    </lineage>
</organism>
<evidence type="ECO:0000256" key="6">
    <source>
        <dbReference type="ARBA" id="ARBA00022777"/>
    </source>
</evidence>
<keyword evidence="10" id="KW-0472">Membrane</keyword>
<feature type="transmembrane region" description="Helical" evidence="10">
    <location>
        <begin position="114"/>
        <end position="147"/>
    </location>
</feature>
<feature type="transmembrane region" description="Helical" evidence="10">
    <location>
        <begin position="167"/>
        <end position="188"/>
    </location>
</feature>
<keyword evidence="10" id="KW-0812">Transmembrane</keyword>
<evidence type="ECO:0000313" key="13">
    <source>
        <dbReference type="Proteomes" id="UP001501676"/>
    </source>
</evidence>
<keyword evidence="7" id="KW-0067">ATP-binding</keyword>
<dbReference type="CDD" id="cd16917">
    <property type="entry name" value="HATPase_UhpB-NarQ-NarX-like"/>
    <property type="match status" value="1"/>
</dbReference>
<dbReference type="EMBL" id="BAAAYN010000049">
    <property type="protein sequence ID" value="GAA3395646.1"/>
    <property type="molecule type" value="Genomic_DNA"/>
</dbReference>
<dbReference type="EC" id="2.7.13.3" evidence="2"/>
<keyword evidence="5" id="KW-0547">Nucleotide-binding</keyword>
<evidence type="ECO:0000256" key="7">
    <source>
        <dbReference type="ARBA" id="ARBA00022840"/>
    </source>
</evidence>
<dbReference type="SMART" id="SM00387">
    <property type="entry name" value="HATPase_c"/>
    <property type="match status" value="1"/>
</dbReference>
<dbReference type="Gene3D" id="3.30.565.10">
    <property type="entry name" value="Histidine kinase-like ATPase, C-terminal domain"/>
    <property type="match status" value="1"/>
</dbReference>
<gene>
    <name evidence="12" type="ORF">GCM10020369_69490</name>
</gene>
<dbReference type="GO" id="GO:0016301">
    <property type="term" value="F:kinase activity"/>
    <property type="evidence" value="ECO:0007669"/>
    <property type="project" value="UniProtKB-KW"/>
</dbReference>
<keyword evidence="13" id="KW-1185">Reference proteome</keyword>
<evidence type="ECO:0000259" key="11">
    <source>
        <dbReference type="SMART" id="SM00387"/>
    </source>
</evidence>
<dbReference type="Pfam" id="PF07730">
    <property type="entry name" value="HisKA_3"/>
    <property type="match status" value="1"/>
</dbReference>
<feature type="coiled-coil region" evidence="9">
    <location>
        <begin position="278"/>
        <end position="305"/>
    </location>
</feature>
<dbReference type="Proteomes" id="UP001501676">
    <property type="component" value="Unassembled WGS sequence"/>
</dbReference>
<evidence type="ECO:0000256" key="2">
    <source>
        <dbReference type="ARBA" id="ARBA00012438"/>
    </source>
</evidence>
<proteinExistence type="predicted"/>
<dbReference type="Pfam" id="PF02518">
    <property type="entry name" value="HATPase_c"/>
    <property type="match status" value="1"/>
</dbReference>
<keyword evidence="10" id="KW-1133">Transmembrane helix</keyword>
<reference evidence="13" key="1">
    <citation type="journal article" date="2019" name="Int. J. Syst. Evol. Microbiol.">
        <title>The Global Catalogue of Microorganisms (GCM) 10K type strain sequencing project: providing services to taxonomists for standard genome sequencing and annotation.</title>
        <authorList>
            <consortium name="The Broad Institute Genomics Platform"/>
            <consortium name="The Broad Institute Genome Sequencing Center for Infectious Disease"/>
            <person name="Wu L."/>
            <person name="Ma J."/>
        </authorList>
    </citation>
    <scope>NUCLEOTIDE SEQUENCE [LARGE SCALE GENOMIC DNA]</scope>
    <source>
        <strain evidence="13">JCM 9458</strain>
    </source>
</reference>
<evidence type="ECO:0000313" key="12">
    <source>
        <dbReference type="EMBL" id="GAA3395646.1"/>
    </source>
</evidence>
<evidence type="ECO:0000256" key="1">
    <source>
        <dbReference type="ARBA" id="ARBA00000085"/>
    </source>
</evidence>
<dbReference type="RefSeq" id="WP_345732514.1">
    <property type="nucleotide sequence ID" value="NZ_BAAAYN010000049.1"/>
</dbReference>
<evidence type="ECO:0000256" key="8">
    <source>
        <dbReference type="ARBA" id="ARBA00023012"/>
    </source>
</evidence>
<keyword evidence="8" id="KW-0902">Two-component regulatory system</keyword>
<comment type="catalytic activity">
    <reaction evidence="1">
        <text>ATP + protein L-histidine = ADP + protein N-phospho-L-histidine.</text>
        <dbReference type="EC" id="2.7.13.3"/>
    </reaction>
</comment>
<evidence type="ECO:0000256" key="10">
    <source>
        <dbReference type="SAM" id="Phobius"/>
    </source>
</evidence>
<keyword evidence="4" id="KW-0808">Transferase</keyword>
<keyword evidence="6 12" id="KW-0418">Kinase</keyword>
<keyword evidence="3" id="KW-0597">Phosphoprotein</keyword>
<evidence type="ECO:0000256" key="4">
    <source>
        <dbReference type="ARBA" id="ARBA00022679"/>
    </source>
</evidence>
<evidence type="ECO:0000256" key="3">
    <source>
        <dbReference type="ARBA" id="ARBA00022553"/>
    </source>
</evidence>
<dbReference type="InterPro" id="IPR025828">
    <property type="entry name" value="Put_sensor_dom"/>
</dbReference>
<dbReference type="InterPro" id="IPR003594">
    <property type="entry name" value="HATPase_dom"/>
</dbReference>
<dbReference type="Pfam" id="PF13796">
    <property type="entry name" value="Sensor"/>
    <property type="match status" value="1"/>
</dbReference>
<dbReference type="InterPro" id="IPR011712">
    <property type="entry name" value="Sig_transdc_His_kin_sub3_dim/P"/>
</dbReference>
<dbReference type="SUPFAM" id="SSF55874">
    <property type="entry name" value="ATPase domain of HSP90 chaperone/DNA topoisomerase II/histidine kinase"/>
    <property type="match status" value="1"/>
</dbReference>
<protein>
    <recommendedName>
        <fullName evidence="2">histidine kinase</fullName>
        <ecNumber evidence="2">2.7.13.3</ecNumber>
    </recommendedName>
</protein>
<dbReference type="PANTHER" id="PTHR24421">
    <property type="entry name" value="NITRATE/NITRITE SENSOR PROTEIN NARX-RELATED"/>
    <property type="match status" value="1"/>
</dbReference>
<feature type="transmembrane region" description="Helical" evidence="10">
    <location>
        <begin position="21"/>
        <end position="38"/>
    </location>
</feature>
<sequence>MSEPIGAAASIGAVVRRTTRALAYLASSLVVGAAGFAWTLVAALAVGLVSITHLGGPAFLGATWVTRRFADAERRRAGWVLGAPIGSPYLPADRGTIRERVTAVATQPATWRDFVWLLGLFPVGLAAGIAAIVVTVVDLGAITAPLWAWAVPNPHAPFPVKPLMTTVPGRFGLTVIGTALLPVAAWLLRRGGHLLASGAHGLLAPGRHRDLVEETARLAETRRRVVDAQAAELRRIERDLHDGAQARIVAAGMTLALASRKLRPGTADRPGTDNRPGTANAAADVELARRQLDEALAELRRLVRGIHPPILTDRGLHAAVAALAGDSPLTVTVLGDEADRYPAAVESAAYFVVAEGIANAGKHADATSCTVSLSRSGDTVNVTVTDDGRGGADATGSGLDGLRRRIEALDGTLTLTSPPGGPTILHAEFPCAS</sequence>
<dbReference type="InterPro" id="IPR050482">
    <property type="entry name" value="Sensor_HK_TwoCompSys"/>
</dbReference>